<dbReference type="InterPro" id="IPR045051">
    <property type="entry name" value="SBT"/>
</dbReference>
<dbReference type="EMBL" id="JAAGAX010000003">
    <property type="protein sequence ID" value="KAF2318941.1"/>
    <property type="molecule type" value="Genomic_DNA"/>
</dbReference>
<sequence>MKRDWHSLLRNQHVLNTNYRHAAATIYKSNEVNDSLAPYVVSFSSRGPNPITLDVLKPDISAPGVDILASWSLISSVSEIQGDNRRVPYNIISGTSMACPHATGAAAYVKSYHPTWSPAAIKSALMTTAFAMNSEINPEAEFAYGAGHINPVKAIDPGLIYDAEPLDYVKFLCGQGYNTSLLQMVTGDNSSCAKATNGTVWDLNYPSFALSTSPSEFISRVYNRIVTNVGSPTSTYKATVTSPQGLKIQVNPSILSFTSLGENLAFALTIEGTLDDSMVSASLVWDDGVHQVRSPITVYVVTK</sequence>
<keyword evidence="11" id="KW-1185">Reference proteome</keyword>
<name>A0A6A6MYQ1_HEVBR</name>
<dbReference type="Gene3D" id="2.60.40.2310">
    <property type="match status" value="1"/>
</dbReference>
<gene>
    <name evidence="10" type="ORF">GH714_011912</name>
</gene>
<dbReference type="SUPFAM" id="SSF52743">
    <property type="entry name" value="Subtilisin-like"/>
    <property type="match status" value="1"/>
</dbReference>
<keyword evidence="6" id="KW-0720">Serine protease</keyword>
<dbReference type="InterPro" id="IPR036852">
    <property type="entry name" value="Peptidase_S8/S53_dom_sf"/>
</dbReference>
<dbReference type="Pfam" id="PF17766">
    <property type="entry name" value="fn3_6"/>
    <property type="match status" value="1"/>
</dbReference>
<reference evidence="10 11" key="1">
    <citation type="journal article" date="2020" name="Mol. Plant">
        <title>The Chromosome-Based Rubber Tree Genome Provides New Insights into Spurge Genome Evolution and Rubber Biosynthesis.</title>
        <authorList>
            <person name="Liu J."/>
            <person name="Shi C."/>
            <person name="Shi C.C."/>
            <person name="Li W."/>
            <person name="Zhang Q.J."/>
            <person name="Zhang Y."/>
            <person name="Li K."/>
            <person name="Lu H.F."/>
            <person name="Shi C."/>
            <person name="Zhu S.T."/>
            <person name="Xiao Z.Y."/>
            <person name="Nan H."/>
            <person name="Yue Y."/>
            <person name="Zhu X.G."/>
            <person name="Wu Y."/>
            <person name="Hong X.N."/>
            <person name="Fan G.Y."/>
            <person name="Tong Y."/>
            <person name="Zhang D."/>
            <person name="Mao C.L."/>
            <person name="Liu Y.L."/>
            <person name="Hao S.J."/>
            <person name="Liu W.Q."/>
            <person name="Lv M.Q."/>
            <person name="Zhang H.B."/>
            <person name="Liu Y."/>
            <person name="Hu-Tang G.R."/>
            <person name="Wang J.P."/>
            <person name="Wang J.H."/>
            <person name="Sun Y.H."/>
            <person name="Ni S.B."/>
            <person name="Chen W.B."/>
            <person name="Zhang X.C."/>
            <person name="Jiao Y.N."/>
            <person name="Eichler E.E."/>
            <person name="Li G.H."/>
            <person name="Liu X."/>
            <person name="Gao L.Z."/>
        </authorList>
    </citation>
    <scope>NUCLEOTIDE SEQUENCE [LARGE SCALE GENOMIC DNA]</scope>
    <source>
        <strain evidence="11">cv. GT1</strain>
        <tissue evidence="10">Leaf</tissue>
    </source>
</reference>
<dbReference type="GO" id="GO:0004252">
    <property type="term" value="F:serine-type endopeptidase activity"/>
    <property type="evidence" value="ECO:0007669"/>
    <property type="project" value="InterPro"/>
</dbReference>
<accession>A0A6A6MYQ1</accession>
<organism evidence="10 11">
    <name type="scientific">Hevea brasiliensis</name>
    <name type="common">Para rubber tree</name>
    <name type="synonym">Siphonia brasiliensis</name>
    <dbReference type="NCBI Taxonomy" id="3981"/>
    <lineage>
        <taxon>Eukaryota</taxon>
        <taxon>Viridiplantae</taxon>
        <taxon>Streptophyta</taxon>
        <taxon>Embryophyta</taxon>
        <taxon>Tracheophyta</taxon>
        <taxon>Spermatophyta</taxon>
        <taxon>Magnoliopsida</taxon>
        <taxon>eudicotyledons</taxon>
        <taxon>Gunneridae</taxon>
        <taxon>Pentapetalae</taxon>
        <taxon>rosids</taxon>
        <taxon>fabids</taxon>
        <taxon>Malpighiales</taxon>
        <taxon>Euphorbiaceae</taxon>
        <taxon>Crotonoideae</taxon>
        <taxon>Micrandreae</taxon>
        <taxon>Hevea</taxon>
    </lineage>
</organism>
<dbReference type="GO" id="GO:0005576">
    <property type="term" value="C:extracellular region"/>
    <property type="evidence" value="ECO:0007669"/>
    <property type="project" value="UniProtKB-SubCell"/>
</dbReference>
<dbReference type="PROSITE" id="PS00138">
    <property type="entry name" value="SUBTILASE_SER"/>
    <property type="match status" value="1"/>
</dbReference>
<evidence type="ECO:0000256" key="2">
    <source>
        <dbReference type="ARBA" id="ARBA00011073"/>
    </source>
</evidence>
<comment type="similarity">
    <text evidence="2 7">Belongs to the peptidase S8 family.</text>
</comment>
<evidence type="ECO:0000256" key="3">
    <source>
        <dbReference type="ARBA" id="ARBA00022670"/>
    </source>
</evidence>
<dbReference type="GO" id="GO:0006508">
    <property type="term" value="P:proteolysis"/>
    <property type="evidence" value="ECO:0007669"/>
    <property type="project" value="UniProtKB-KW"/>
</dbReference>
<comment type="caution">
    <text evidence="7">Lacks conserved residue(s) required for the propagation of feature annotation.</text>
</comment>
<evidence type="ECO:0000256" key="1">
    <source>
        <dbReference type="ARBA" id="ARBA00004613"/>
    </source>
</evidence>
<evidence type="ECO:0000256" key="5">
    <source>
        <dbReference type="ARBA" id="ARBA00022801"/>
    </source>
</evidence>
<feature type="domain" description="Peptidase S8/S53" evidence="8">
    <location>
        <begin position="38"/>
        <end position="147"/>
    </location>
</feature>
<comment type="subcellular location">
    <subcellularLocation>
        <location evidence="1">Secreted</location>
    </subcellularLocation>
</comment>
<dbReference type="InterPro" id="IPR023828">
    <property type="entry name" value="Peptidase_S8_Ser-AS"/>
</dbReference>
<evidence type="ECO:0000259" key="8">
    <source>
        <dbReference type="Pfam" id="PF00082"/>
    </source>
</evidence>
<keyword evidence="3" id="KW-0645">Protease</keyword>
<evidence type="ECO:0000256" key="4">
    <source>
        <dbReference type="ARBA" id="ARBA00022729"/>
    </source>
</evidence>
<feature type="domain" description="Subtilisin-like protease fibronectin type-III" evidence="9">
    <location>
        <begin position="202"/>
        <end position="298"/>
    </location>
</feature>
<evidence type="ECO:0000313" key="10">
    <source>
        <dbReference type="EMBL" id="KAF2318941.1"/>
    </source>
</evidence>
<keyword evidence="5" id="KW-0378">Hydrolase</keyword>
<dbReference type="Pfam" id="PF00082">
    <property type="entry name" value="Peptidase_S8"/>
    <property type="match status" value="1"/>
</dbReference>
<dbReference type="InterPro" id="IPR000209">
    <property type="entry name" value="Peptidase_S8/S53_dom"/>
</dbReference>
<evidence type="ECO:0000313" key="11">
    <source>
        <dbReference type="Proteomes" id="UP000467840"/>
    </source>
</evidence>
<dbReference type="Gene3D" id="3.40.50.200">
    <property type="entry name" value="Peptidase S8/S53 domain"/>
    <property type="match status" value="1"/>
</dbReference>
<dbReference type="InterPro" id="IPR041469">
    <property type="entry name" value="Subtilisin-like_FN3"/>
</dbReference>
<evidence type="ECO:0008006" key="12">
    <source>
        <dbReference type="Google" id="ProtNLM"/>
    </source>
</evidence>
<dbReference type="PANTHER" id="PTHR10795">
    <property type="entry name" value="PROPROTEIN CONVERTASE SUBTILISIN/KEXIN"/>
    <property type="match status" value="1"/>
</dbReference>
<dbReference type="Proteomes" id="UP000467840">
    <property type="component" value="Chromosome 10"/>
</dbReference>
<dbReference type="AlphaFoldDB" id="A0A6A6MYQ1"/>
<evidence type="ECO:0000256" key="6">
    <source>
        <dbReference type="ARBA" id="ARBA00022825"/>
    </source>
</evidence>
<keyword evidence="4" id="KW-0732">Signal</keyword>
<comment type="caution">
    <text evidence="10">The sequence shown here is derived from an EMBL/GenBank/DDBJ whole genome shotgun (WGS) entry which is preliminary data.</text>
</comment>
<evidence type="ECO:0000256" key="7">
    <source>
        <dbReference type="PROSITE-ProRule" id="PRU01240"/>
    </source>
</evidence>
<dbReference type="PROSITE" id="PS51892">
    <property type="entry name" value="SUBTILASE"/>
    <property type="match status" value="1"/>
</dbReference>
<evidence type="ECO:0000259" key="9">
    <source>
        <dbReference type="Pfam" id="PF17766"/>
    </source>
</evidence>
<protein>
    <recommendedName>
        <fullName evidence="12">Peptidase S8/S53 domain-containing protein</fullName>
    </recommendedName>
</protein>
<proteinExistence type="inferred from homology"/>